<dbReference type="InterPro" id="IPR016208">
    <property type="entry name" value="Ald_Oxase/xanthine_DH-like"/>
</dbReference>
<dbReference type="Pfam" id="PF02738">
    <property type="entry name" value="MoCoBD_1"/>
    <property type="match status" value="1"/>
</dbReference>
<dbReference type="SUPFAM" id="SSF56003">
    <property type="entry name" value="Molybdenum cofactor-binding domain"/>
    <property type="match status" value="1"/>
</dbReference>
<protein>
    <submittedName>
        <fullName evidence="2">Xanthine dehydrogenase subunit D</fullName>
        <ecNumber evidence="2">1.17.1.4</ecNumber>
    </submittedName>
</protein>
<dbReference type="PANTHER" id="PTHR11908:SF157">
    <property type="entry name" value="XANTHINE DEHYDROGENASE SUBUNIT D-RELATED"/>
    <property type="match status" value="1"/>
</dbReference>
<evidence type="ECO:0000259" key="1">
    <source>
        <dbReference type="SMART" id="SM01008"/>
    </source>
</evidence>
<dbReference type="SMART" id="SM01008">
    <property type="entry name" value="Ald_Xan_dh_C"/>
    <property type="match status" value="1"/>
</dbReference>
<dbReference type="SUPFAM" id="SSF54665">
    <property type="entry name" value="CO dehydrogenase molybdoprotein N-domain-like"/>
    <property type="match status" value="1"/>
</dbReference>
<dbReference type="InterPro" id="IPR036856">
    <property type="entry name" value="Ald_Oxase/Xan_DH_a/b_sf"/>
</dbReference>
<dbReference type="Proteomes" id="UP000239430">
    <property type="component" value="Unassembled WGS sequence"/>
</dbReference>
<proteinExistence type="predicted"/>
<accession>A0A9X7P6E5</accession>
<keyword evidence="3" id="KW-1185">Reference proteome</keyword>
<keyword evidence="2" id="KW-0560">Oxidoreductase</keyword>
<dbReference type="RefSeq" id="WP_054938081.1">
    <property type="nucleotide sequence ID" value="NZ_PVXL01000040.1"/>
</dbReference>
<sequence>MEMNVIGKGLPKVDAWAKVKGKTVYADDFSLPGMLYAKVLRSKYPAARILSIDTSRAKQLPGVHAVLTAKDVPNNNLRAKFGQSTDVGAQFEGLYRVLAEEKVRFLGEPVALVAAESLKTAEEARDLIEVNYEPLPGVFDPVEALKPGAYPVGESESNIVSRFKIRKGDIDAGFAAADVVIENTYRVPFVDHAYLEPESGVAWLDEDGVINIRVSTQVIEHFRTVAEVLGLPQNRVRVIGTWLGGGFGGKEDITVESFLALLVWKTGRPVKLTYTREESLLAHSKRHPFVMKYKTGATKEGRIIALEAELIADAGAYTYLTPWVLLYATVNAAGPYDIPNVKVDSVAVLTNNPFTSANRGFGAIQPNVAYESQVDELARVLGIDPLTIRQKNCLRQGGSLATGFTFDRYVALPEVAEKAWQALGPVKKSQDKNIKIGRGLAIGMMSYGRLTFLHDSSRSYVKLELDGSAVIRCGVPDLGGGQAQALCQIVAQELGIPLEKIKIYISDTALTPLAGTTTATRQLYMSGNATLKAAREIKERLLTKASTMLNVRKAYLKIENEKIISLVEPGNFVSLKDVIAQCSAEGIELFCEAQFNAPFTDIPSSELITGQTHPDFTFGAHAVEVAVDVETGAVEVQKVVACYDIGKAINVLNVEGQLEGGAIYCLGYALMEELVVDQGRLKTPSLSEYLIPTAADVPDVETILVESGSGLGPYGAKGVGEPACNSIAPAILNAIRDAVGVRITSLPATPEKIVFALQKKQ</sequence>
<dbReference type="PANTHER" id="PTHR11908">
    <property type="entry name" value="XANTHINE DEHYDROGENASE"/>
    <property type="match status" value="1"/>
</dbReference>
<dbReference type="EMBL" id="PVXL01000040">
    <property type="protein sequence ID" value="PRR73446.1"/>
    <property type="molecule type" value="Genomic_DNA"/>
</dbReference>
<dbReference type="Pfam" id="PF01315">
    <property type="entry name" value="Ald_Xan_dh_C"/>
    <property type="match status" value="1"/>
</dbReference>
<dbReference type="Gene3D" id="3.90.1170.50">
    <property type="entry name" value="Aldehyde oxidase/xanthine dehydrogenase, a/b hammerhead"/>
    <property type="match status" value="1"/>
</dbReference>
<dbReference type="GO" id="GO:0004854">
    <property type="term" value="F:xanthine dehydrogenase activity"/>
    <property type="evidence" value="ECO:0007669"/>
    <property type="project" value="UniProtKB-EC"/>
</dbReference>
<reference evidence="2 3" key="1">
    <citation type="submission" date="2018-03" db="EMBL/GenBank/DDBJ databases">
        <title>Genome sequence of Moorella stamsii DSM 26217.</title>
        <authorList>
            <person name="Poehlein A."/>
            <person name="Daniel R."/>
        </authorList>
    </citation>
    <scope>NUCLEOTIDE SEQUENCE [LARGE SCALE GENOMIC DNA]</scope>
    <source>
        <strain evidence="3">DSM 26217</strain>
    </source>
</reference>
<dbReference type="InterPro" id="IPR046867">
    <property type="entry name" value="AldOxase/xan_DH_MoCoBD2"/>
</dbReference>
<name>A0A9X7P6E5_9FIRM</name>
<dbReference type="InterPro" id="IPR000674">
    <property type="entry name" value="Ald_Oxase/Xan_DH_a/b"/>
</dbReference>
<dbReference type="InterPro" id="IPR037165">
    <property type="entry name" value="AldOxase/xan_DH_Mopterin-bd_sf"/>
</dbReference>
<gene>
    <name evidence="2" type="primary">pucD_1</name>
    <name evidence="2" type="ORF">MOST_12940</name>
</gene>
<organism evidence="2 3">
    <name type="scientific">Neomoorella stamsii</name>
    <dbReference type="NCBI Taxonomy" id="1266720"/>
    <lineage>
        <taxon>Bacteria</taxon>
        <taxon>Bacillati</taxon>
        <taxon>Bacillota</taxon>
        <taxon>Clostridia</taxon>
        <taxon>Neomoorellales</taxon>
        <taxon>Neomoorellaceae</taxon>
        <taxon>Neomoorella</taxon>
    </lineage>
</organism>
<evidence type="ECO:0000313" key="3">
    <source>
        <dbReference type="Proteomes" id="UP000239430"/>
    </source>
</evidence>
<comment type="caution">
    <text evidence="2">The sequence shown here is derived from an EMBL/GenBank/DDBJ whole genome shotgun (WGS) entry which is preliminary data.</text>
</comment>
<dbReference type="InterPro" id="IPR008274">
    <property type="entry name" value="AldOxase/xan_DH_MoCoBD1"/>
</dbReference>
<dbReference type="EC" id="1.17.1.4" evidence="2"/>
<dbReference type="GO" id="GO:0005506">
    <property type="term" value="F:iron ion binding"/>
    <property type="evidence" value="ECO:0007669"/>
    <property type="project" value="InterPro"/>
</dbReference>
<dbReference type="Gene3D" id="3.30.365.10">
    <property type="entry name" value="Aldehyde oxidase/xanthine dehydrogenase, molybdopterin binding domain"/>
    <property type="match status" value="4"/>
</dbReference>
<dbReference type="AlphaFoldDB" id="A0A9X7P6E5"/>
<dbReference type="Pfam" id="PF20256">
    <property type="entry name" value="MoCoBD_2"/>
    <property type="match status" value="1"/>
</dbReference>
<feature type="domain" description="Aldehyde oxidase/xanthine dehydrogenase a/b hammerhead" evidence="1">
    <location>
        <begin position="20"/>
        <end position="136"/>
    </location>
</feature>
<evidence type="ECO:0000313" key="2">
    <source>
        <dbReference type="EMBL" id="PRR73446.1"/>
    </source>
</evidence>